<dbReference type="RefSeq" id="WP_308432696.1">
    <property type="nucleotide sequence ID" value="NZ_BMVF01000004.1"/>
</dbReference>
<gene>
    <name evidence="6" type="ORF">GCM10010508_16400</name>
</gene>
<keyword evidence="3" id="KW-0067">ATP-binding</keyword>
<evidence type="ECO:0000313" key="7">
    <source>
        <dbReference type="Proteomes" id="UP000608955"/>
    </source>
</evidence>
<evidence type="ECO:0000256" key="1">
    <source>
        <dbReference type="ARBA" id="ARBA00022679"/>
    </source>
</evidence>
<comment type="caution">
    <text evidence="6">The sequence shown here is derived from an EMBL/GenBank/DDBJ whole genome shotgun (WGS) entry which is preliminary data.</text>
</comment>
<dbReference type="PROSITE" id="PS50975">
    <property type="entry name" value="ATP_GRASP"/>
    <property type="match status" value="1"/>
</dbReference>
<reference evidence="6" key="2">
    <citation type="submission" date="2020-09" db="EMBL/GenBank/DDBJ databases">
        <authorList>
            <person name="Sun Q."/>
            <person name="Ohkuma M."/>
        </authorList>
    </citation>
    <scope>NUCLEOTIDE SEQUENCE</scope>
    <source>
        <strain evidence="6">JCM 4654</strain>
    </source>
</reference>
<dbReference type="SUPFAM" id="SSF56059">
    <property type="entry name" value="Glutathione synthetase ATP-binding domain-like"/>
    <property type="match status" value="1"/>
</dbReference>
<dbReference type="Pfam" id="PF00583">
    <property type="entry name" value="Acetyltransf_1"/>
    <property type="match status" value="1"/>
</dbReference>
<dbReference type="InterPro" id="IPR000182">
    <property type="entry name" value="GNAT_dom"/>
</dbReference>
<dbReference type="SUPFAM" id="SSF55729">
    <property type="entry name" value="Acyl-CoA N-acyltransferases (Nat)"/>
    <property type="match status" value="1"/>
</dbReference>
<name>A0A918Y206_9ACTN</name>
<dbReference type="AlphaFoldDB" id="A0A918Y206"/>
<keyword evidence="1" id="KW-0808">Transferase</keyword>
<dbReference type="Proteomes" id="UP000608955">
    <property type="component" value="Unassembled WGS sequence"/>
</dbReference>
<dbReference type="GO" id="GO:0046872">
    <property type="term" value="F:metal ion binding"/>
    <property type="evidence" value="ECO:0007669"/>
    <property type="project" value="InterPro"/>
</dbReference>
<evidence type="ECO:0000259" key="5">
    <source>
        <dbReference type="PROSITE" id="PS51186"/>
    </source>
</evidence>
<dbReference type="InterPro" id="IPR016181">
    <property type="entry name" value="Acyl_CoA_acyltransferase"/>
</dbReference>
<evidence type="ECO:0000313" key="6">
    <source>
        <dbReference type="EMBL" id="GHD86871.1"/>
    </source>
</evidence>
<keyword evidence="2" id="KW-0012">Acyltransferase</keyword>
<feature type="domain" description="N-acetyltransferase" evidence="5">
    <location>
        <begin position="5"/>
        <end position="150"/>
    </location>
</feature>
<evidence type="ECO:0000259" key="4">
    <source>
        <dbReference type="PROSITE" id="PS50975"/>
    </source>
</evidence>
<sequence>MTAGARLRAGRPDEAGELNALALRSKAHWGYPDSALAAGRTQLEVTADEMGQRRVTVAEQDGRLLGFATLEGSGPHGRLGLLFVEPSAIGRGHGTRLYRHVLEEAARLGFERVLIDADPHAEGFYRRMGAQRGGASSEPGLVPMMAFPRRPEPGWVAAWTGGRDGGRAVHLGNVAEFHRQFDAVAAPVRAEADHYACMAVFAGPRPAMVVLPQRVGHWWVRGLAERLAWGQVEVHAVEPGPGGLCEAVSAREALLERIRASGLPVLAWGRTAQAEQIMAGVGPGPGPGPGAGGGAGGRALRVARAYESKATAHALFLRLAADGHPDVVVPAQRRFGSGRELVRALSARASAGLISVVKAEHGVGGSTTWILTPRQLRRPGAARRMVRGLPPQARLLEDHVANSGPFRAPTFDAVVADDGSVHPVGVGAMEIVGTGYQGVTVGPGAVPDGLAQPVTAFGAAVGRALAAEGYRGWYDVDFVAGPDGRVAPTEINLRLTGPAVAFTVQARMDRLHGGRHLVRTLDCVPLGARLPEAALRTHLDRLEQTCEDLGVTLLPTIPTAAGNDRPYLGVALAARSGDALDAAEALLVRSSSALADAFSG</sequence>
<proteinExistence type="predicted"/>
<dbReference type="GO" id="GO:0016747">
    <property type="term" value="F:acyltransferase activity, transferring groups other than amino-acyl groups"/>
    <property type="evidence" value="ECO:0007669"/>
    <property type="project" value="InterPro"/>
</dbReference>
<keyword evidence="3" id="KW-0547">Nucleotide-binding</keyword>
<dbReference type="PROSITE" id="PS51186">
    <property type="entry name" value="GNAT"/>
    <property type="match status" value="1"/>
</dbReference>
<dbReference type="InterPro" id="IPR011761">
    <property type="entry name" value="ATP-grasp"/>
</dbReference>
<feature type="domain" description="ATP-grasp" evidence="4">
    <location>
        <begin position="313"/>
        <end position="522"/>
    </location>
</feature>
<accession>A0A918Y206</accession>
<evidence type="ECO:0000256" key="2">
    <source>
        <dbReference type="ARBA" id="ARBA00023315"/>
    </source>
</evidence>
<organism evidence="6 7">
    <name type="scientific">Streptomyces naganishii JCM 4654</name>
    <dbReference type="NCBI Taxonomy" id="1306179"/>
    <lineage>
        <taxon>Bacteria</taxon>
        <taxon>Bacillati</taxon>
        <taxon>Actinomycetota</taxon>
        <taxon>Actinomycetes</taxon>
        <taxon>Kitasatosporales</taxon>
        <taxon>Streptomycetaceae</taxon>
        <taxon>Streptomyces</taxon>
    </lineage>
</organism>
<evidence type="ECO:0008006" key="8">
    <source>
        <dbReference type="Google" id="ProtNLM"/>
    </source>
</evidence>
<dbReference type="PANTHER" id="PTHR43877">
    <property type="entry name" value="AMINOALKYLPHOSPHONATE N-ACETYLTRANSFERASE-RELATED-RELATED"/>
    <property type="match status" value="1"/>
</dbReference>
<dbReference type="EMBL" id="BMVF01000004">
    <property type="protein sequence ID" value="GHD86871.1"/>
    <property type="molecule type" value="Genomic_DNA"/>
</dbReference>
<dbReference type="GO" id="GO:0005524">
    <property type="term" value="F:ATP binding"/>
    <property type="evidence" value="ECO:0007669"/>
    <property type="project" value="UniProtKB-UniRule"/>
</dbReference>
<keyword evidence="7" id="KW-1185">Reference proteome</keyword>
<dbReference type="Gene3D" id="3.30.470.20">
    <property type="entry name" value="ATP-grasp fold, B domain"/>
    <property type="match status" value="1"/>
</dbReference>
<evidence type="ECO:0000256" key="3">
    <source>
        <dbReference type="PROSITE-ProRule" id="PRU00409"/>
    </source>
</evidence>
<protein>
    <recommendedName>
        <fullName evidence="8">N-acetyltransferase domain-containing protein</fullName>
    </recommendedName>
</protein>
<dbReference type="InterPro" id="IPR050832">
    <property type="entry name" value="Bact_Acetyltransf"/>
</dbReference>
<dbReference type="CDD" id="cd04301">
    <property type="entry name" value="NAT_SF"/>
    <property type="match status" value="1"/>
</dbReference>
<reference evidence="6" key="1">
    <citation type="journal article" date="2014" name="Int. J. Syst. Evol. Microbiol.">
        <title>Complete genome sequence of Corynebacterium casei LMG S-19264T (=DSM 44701T), isolated from a smear-ripened cheese.</title>
        <authorList>
            <consortium name="US DOE Joint Genome Institute (JGI-PGF)"/>
            <person name="Walter F."/>
            <person name="Albersmeier A."/>
            <person name="Kalinowski J."/>
            <person name="Ruckert C."/>
        </authorList>
    </citation>
    <scope>NUCLEOTIDE SEQUENCE</scope>
    <source>
        <strain evidence="6">JCM 4654</strain>
    </source>
</reference>
<dbReference type="Gene3D" id="3.40.630.30">
    <property type="match status" value="1"/>
</dbReference>